<dbReference type="EMBL" id="FRDM01000003">
    <property type="protein sequence ID" value="SHN61046.1"/>
    <property type="molecule type" value="Genomic_DNA"/>
</dbReference>
<dbReference type="InterPro" id="IPR016169">
    <property type="entry name" value="FAD-bd_PCMH_sub2"/>
</dbReference>
<comment type="cofactor">
    <cofactor evidence="1">
        <name>FAD</name>
        <dbReference type="ChEBI" id="CHEBI:57692"/>
    </cofactor>
</comment>
<evidence type="ECO:0000259" key="6">
    <source>
        <dbReference type="PROSITE" id="PS51387"/>
    </source>
</evidence>
<dbReference type="InterPro" id="IPR016166">
    <property type="entry name" value="FAD-bd_PCMH"/>
</dbReference>
<keyword evidence="4" id="KW-0274">FAD</keyword>
<evidence type="ECO:0000256" key="5">
    <source>
        <dbReference type="ARBA" id="ARBA00023002"/>
    </source>
</evidence>
<dbReference type="PROSITE" id="PS51387">
    <property type="entry name" value="FAD_PCMH"/>
    <property type="match status" value="1"/>
</dbReference>
<sequence>MTQALSTLADRVAGTIIRPGDPQYEEARRVYNGMVDARPAAVVRCTTEEDVVAVVRHAAEQQMDLAVRGGGHSVPGFGTADGAIVADLSPMQSVEVDDAQRTASAGGGTTWGRFNDVTAAHGLATPGGIISTTGIAGLTLGGGIGYLNRAHGLSCDNLLSARVVTADGNKLTASEDEYPELFWALRGGGGNFGVVTDFTYRLHPIGDVLVGLMFFELTDGPAVFRFFDDLLDEAPREYGGYPAMHLAPPLPFIPEDRVGQPFAVVVSSWTGDLDEGQRFFDRFRQVAPPAAEMVAPMPYPALNALFDPLLPPGLQHYWKNAFVTQLTDDAIAAHMELAARMPAITCAMHMYTLDGAVREVPADATAFGHRDARYVANIAGMWPDPAENEHNTAWVRDYYAAIAPHSQNSGYVNFASPDDQQKAPDNYGANHQRLTEVKRRYDPENLFHLNQNIEPSPVPPPRESPT</sequence>
<keyword evidence="5" id="KW-0560">Oxidoreductase</keyword>
<evidence type="ECO:0000313" key="7">
    <source>
        <dbReference type="EMBL" id="SHN61046.1"/>
    </source>
</evidence>
<keyword evidence="3" id="KW-0285">Flavoprotein</keyword>
<comment type="similarity">
    <text evidence="2">Belongs to the oxygen-dependent FAD-linked oxidoreductase family.</text>
</comment>
<dbReference type="GO" id="GO:0016491">
    <property type="term" value="F:oxidoreductase activity"/>
    <property type="evidence" value="ECO:0007669"/>
    <property type="project" value="UniProtKB-KW"/>
</dbReference>
<dbReference type="AlphaFoldDB" id="A0A1M7SRP1"/>
<evidence type="ECO:0000313" key="8">
    <source>
        <dbReference type="Proteomes" id="UP000184428"/>
    </source>
</evidence>
<evidence type="ECO:0000256" key="1">
    <source>
        <dbReference type="ARBA" id="ARBA00001974"/>
    </source>
</evidence>
<dbReference type="Gene3D" id="3.40.462.20">
    <property type="match status" value="1"/>
</dbReference>
<dbReference type="OrthoDB" id="9775082at2"/>
<dbReference type="InterPro" id="IPR006094">
    <property type="entry name" value="Oxid_FAD_bind_N"/>
</dbReference>
<dbReference type="InterPro" id="IPR012951">
    <property type="entry name" value="BBE"/>
</dbReference>
<evidence type="ECO:0000256" key="3">
    <source>
        <dbReference type="ARBA" id="ARBA00022630"/>
    </source>
</evidence>
<dbReference type="InterPro" id="IPR036318">
    <property type="entry name" value="FAD-bd_PCMH-like_sf"/>
</dbReference>
<organism evidence="7 8">
    <name type="scientific">Geodermatophilus obscurus</name>
    <dbReference type="NCBI Taxonomy" id="1861"/>
    <lineage>
        <taxon>Bacteria</taxon>
        <taxon>Bacillati</taxon>
        <taxon>Actinomycetota</taxon>
        <taxon>Actinomycetes</taxon>
        <taxon>Geodermatophilales</taxon>
        <taxon>Geodermatophilaceae</taxon>
        <taxon>Geodermatophilus</taxon>
    </lineage>
</organism>
<dbReference type="Pfam" id="PF01565">
    <property type="entry name" value="FAD_binding_4"/>
    <property type="match status" value="1"/>
</dbReference>
<dbReference type="Pfam" id="PF08031">
    <property type="entry name" value="BBE"/>
    <property type="match status" value="1"/>
</dbReference>
<dbReference type="PROSITE" id="PS00862">
    <property type="entry name" value="OX2_COVAL_FAD"/>
    <property type="match status" value="1"/>
</dbReference>
<dbReference type="SUPFAM" id="SSF56176">
    <property type="entry name" value="FAD-binding/transporter-associated domain-like"/>
    <property type="match status" value="1"/>
</dbReference>
<dbReference type="PANTHER" id="PTHR42973">
    <property type="entry name" value="BINDING OXIDOREDUCTASE, PUTATIVE (AFU_ORTHOLOGUE AFUA_1G17690)-RELATED"/>
    <property type="match status" value="1"/>
</dbReference>
<dbReference type="InterPro" id="IPR036969">
    <property type="entry name" value="Citrate_synthase_sf"/>
</dbReference>
<dbReference type="SUPFAM" id="SSF48256">
    <property type="entry name" value="Citrate synthase"/>
    <property type="match status" value="1"/>
</dbReference>
<dbReference type="GO" id="GO:0071949">
    <property type="term" value="F:FAD binding"/>
    <property type="evidence" value="ECO:0007669"/>
    <property type="project" value="InterPro"/>
</dbReference>
<dbReference type="Proteomes" id="UP000184428">
    <property type="component" value="Unassembled WGS sequence"/>
</dbReference>
<protein>
    <submittedName>
        <fullName evidence="7">FAD/FMN-containing dehydrogenase</fullName>
    </submittedName>
</protein>
<evidence type="ECO:0000256" key="2">
    <source>
        <dbReference type="ARBA" id="ARBA00005466"/>
    </source>
</evidence>
<dbReference type="InterPro" id="IPR050416">
    <property type="entry name" value="FAD-linked_Oxidoreductase"/>
</dbReference>
<reference evidence="7 8" key="1">
    <citation type="submission" date="2016-12" db="EMBL/GenBank/DDBJ databases">
        <authorList>
            <person name="Song W.-J."/>
            <person name="Kurnit D.M."/>
        </authorList>
    </citation>
    <scope>NUCLEOTIDE SEQUENCE [LARGE SCALE GENOMIC DNA]</scope>
    <source>
        <strain evidence="7 8">DSM 43162</strain>
    </source>
</reference>
<dbReference type="Gene3D" id="3.30.43.10">
    <property type="entry name" value="Uridine Diphospho-n-acetylenolpyruvylglucosamine Reductase, domain 2"/>
    <property type="match status" value="1"/>
</dbReference>
<dbReference type="RefSeq" id="WP_072914401.1">
    <property type="nucleotide sequence ID" value="NZ_FRDM01000003.1"/>
</dbReference>
<evidence type="ECO:0000256" key="4">
    <source>
        <dbReference type="ARBA" id="ARBA00022827"/>
    </source>
</evidence>
<dbReference type="InterPro" id="IPR016167">
    <property type="entry name" value="FAD-bd_PCMH_sub1"/>
</dbReference>
<dbReference type="PANTHER" id="PTHR42973:SF39">
    <property type="entry name" value="FAD-BINDING PCMH-TYPE DOMAIN-CONTAINING PROTEIN"/>
    <property type="match status" value="1"/>
</dbReference>
<gene>
    <name evidence="7" type="ORF">SAMN05660350_01025</name>
</gene>
<accession>A0A1M7SRP1</accession>
<dbReference type="InterPro" id="IPR006093">
    <property type="entry name" value="Oxy_OxRdtase_FAD_BS"/>
</dbReference>
<name>A0A1M7SRP1_9ACTN</name>
<dbReference type="GO" id="GO:0046912">
    <property type="term" value="F:acyltransferase activity, acyl groups converted into alkyl on transfer"/>
    <property type="evidence" value="ECO:0007669"/>
    <property type="project" value="InterPro"/>
</dbReference>
<proteinExistence type="inferred from homology"/>
<feature type="domain" description="FAD-binding PCMH-type" evidence="6">
    <location>
        <begin position="35"/>
        <end position="205"/>
    </location>
</feature>
<dbReference type="Gene3D" id="3.30.465.10">
    <property type="match status" value="1"/>
</dbReference>